<feature type="chain" id="PRO_5025376814" description="mannan endo-1,6-alpha-mannosidase" evidence="8">
    <location>
        <begin position="17"/>
        <end position="384"/>
    </location>
</feature>
<dbReference type="PANTHER" id="PTHR12145:SF36">
    <property type="entry name" value="MANNAN ENDO-1,6-ALPHA-MANNOSIDASE DCW1"/>
    <property type="match status" value="1"/>
</dbReference>
<keyword evidence="5 9" id="KW-0378">Hydrolase</keyword>
<protein>
    <recommendedName>
        <fullName evidence="3">mannan endo-1,6-alpha-mannosidase</fullName>
        <ecNumber evidence="3">3.2.1.101</ecNumber>
    </recommendedName>
</protein>
<dbReference type="InterPro" id="IPR008928">
    <property type="entry name" value="6-hairpin_glycosidase_sf"/>
</dbReference>
<dbReference type="GO" id="GO:0016052">
    <property type="term" value="P:carbohydrate catabolic process"/>
    <property type="evidence" value="ECO:0007669"/>
    <property type="project" value="InterPro"/>
</dbReference>
<keyword evidence="4 8" id="KW-0732">Signal</keyword>
<accession>A0A6A5TLP3</accession>
<evidence type="ECO:0000256" key="2">
    <source>
        <dbReference type="ARBA" id="ARBA00009699"/>
    </source>
</evidence>
<keyword evidence="7" id="KW-0326">Glycosidase</keyword>
<evidence type="ECO:0000256" key="4">
    <source>
        <dbReference type="ARBA" id="ARBA00022729"/>
    </source>
</evidence>
<dbReference type="EMBL" id="ML977007">
    <property type="protein sequence ID" value="KAF1952840.1"/>
    <property type="molecule type" value="Genomic_DNA"/>
</dbReference>
<dbReference type="Proteomes" id="UP000800035">
    <property type="component" value="Unassembled WGS sequence"/>
</dbReference>
<keyword evidence="10" id="KW-1185">Reference proteome</keyword>
<dbReference type="GO" id="GO:0008496">
    <property type="term" value="F:mannan endo-1,6-alpha-mannosidase activity"/>
    <property type="evidence" value="ECO:0007669"/>
    <property type="project" value="UniProtKB-EC"/>
</dbReference>
<dbReference type="AlphaFoldDB" id="A0A6A5TLP3"/>
<dbReference type="InterPro" id="IPR005198">
    <property type="entry name" value="Glyco_hydro_76"/>
</dbReference>
<evidence type="ECO:0000313" key="10">
    <source>
        <dbReference type="Proteomes" id="UP000800035"/>
    </source>
</evidence>
<dbReference type="InterPro" id="IPR014480">
    <property type="entry name" value="Mannan-1_6-alpha_mannosidase"/>
</dbReference>
<dbReference type="OrthoDB" id="4187847at2759"/>
<evidence type="ECO:0000256" key="3">
    <source>
        <dbReference type="ARBA" id="ARBA00012350"/>
    </source>
</evidence>
<organism evidence="9 10">
    <name type="scientific">Byssothecium circinans</name>
    <dbReference type="NCBI Taxonomy" id="147558"/>
    <lineage>
        <taxon>Eukaryota</taxon>
        <taxon>Fungi</taxon>
        <taxon>Dikarya</taxon>
        <taxon>Ascomycota</taxon>
        <taxon>Pezizomycotina</taxon>
        <taxon>Dothideomycetes</taxon>
        <taxon>Pleosporomycetidae</taxon>
        <taxon>Pleosporales</taxon>
        <taxon>Massarineae</taxon>
        <taxon>Massarinaceae</taxon>
        <taxon>Byssothecium</taxon>
    </lineage>
</organism>
<evidence type="ECO:0000256" key="1">
    <source>
        <dbReference type="ARBA" id="ARBA00001452"/>
    </source>
</evidence>
<dbReference type="EC" id="3.2.1.101" evidence="3"/>
<dbReference type="PANTHER" id="PTHR12145">
    <property type="entry name" value="MANNAN ENDO-1,6-ALPHA-MANNOSIDASE DCW1"/>
    <property type="match status" value="1"/>
</dbReference>
<reference evidence="9" key="1">
    <citation type="journal article" date="2020" name="Stud. Mycol.">
        <title>101 Dothideomycetes genomes: a test case for predicting lifestyles and emergence of pathogens.</title>
        <authorList>
            <person name="Haridas S."/>
            <person name="Albert R."/>
            <person name="Binder M."/>
            <person name="Bloem J."/>
            <person name="Labutti K."/>
            <person name="Salamov A."/>
            <person name="Andreopoulos B."/>
            <person name="Baker S."/>
            <person name="Barry K."/>
            <person name="Bills G."/>
            <person name="Bluhm B."/>
            <person name="Cannon C."/>
            <person name="Castanera R."/>
            <person name="Culley D."/>
            <person name="Daum C."/>
            <person name="Ezra D."/>
            <person name="Gonzalez J."/>
            <person name="Henrissat B."/>
            <person name="Kuo A."/>
            <person name="Liang C."/>
            <person name="Lipzen A."/>
            <person name="Lutzoni F."/>
            <person name="Magnuson J."/>
            <person name="Mondo S."/>
            <person name="Nolan M."/>
            <person name="Ohm R."/>
            <person name="Pangilinan J."/>
            <person name="Park H.-J."/>
            <person name="Ramirez L."/>
            <person name="Alfaro M."/>
            <person name="Sun H."/>
            <person name="Tritt A."/>
            <person name="Yoshinaga Y."/>
            <person name="Zwiers L.-H."/>
            <person name="Turgeon B."/>
            <person name="Goodwin S."/>
            <person name="Spatafora J."/>
            <person name="Crous P."/>
            <person name="Grigoriev I."/>
        </authorList>
    </citation>
    <scope>NUCLEOTIDE SEQUENCE</scope>
    <source>
        <strain evidence="9">CBS 675.92</strain>
    </source>
</reference>
<evidence type="ECO:0000256" key="7">
    <source>
        <dbReference type="ARBA" id="ARBA00023295"/>
    </source>
</evidence>
<comment type="similarity">
    <text evidence="2">Belongs to the glycosyl hydrolase 76 family.</text>
</comment>
<proteinExistence type="inferred from homology"/>
<gene>
    <name evidence="9" type="ORF">CC80DRAFT_596267</name>
</gene>
<keyword evidence="6" id="KW-0325">Glycoprotein</keyword>
<evidence type="ECO:0000256" key="5">
    <source>
        <dbReference type="ARBA" id="ARBA00022801"/>
    </source>
</evidence>
<dbReference type="SUPFAM" id="SSF48208">
    <property type="entry name" value="Six-hairpin glycosidases"/>
    <property type="match status" value="1"/>
</dbReference>
<sequence length="384" mass="41241">MITAIATLITPTLTAAQTTSSLITTAAQIASSLKSSFPNPTLAILPQPYWWWESGSTIDALLTYSLTTGDTQYQSLLANTLLNQATSANDFMTADATGNDDQAWWALATLTAAESNVPVAAGAVSWLVLAQNVFNEQKARYDTSACGGGLKWKINVGNGRDGWHYKSTISNGLFFQLAARLAQLTGDEDAAAWAEKVYDWVVGVGLVDGEFNVFDGVDDTEACGVVQTDQWSYNTGVFLHGAAVMAAWSGEERWRERASGFVEAAERNFVRDGALFETRCEGVGTCNLDQVSFKGTLARWMGAAAAVLPDVRDSVSKIMTVNAAIVQGRWSAGEGVMGHFTDLEIVDAAIRARGEFVAAEGFLGMKRVGGKSVRRRSVAGRIMF</sequence>
<evidence type="ECO:0000256" key="6">
    <source>
        <dbReference type="ARBA" id="ARBA00023180"/>
    </source>
</evidence>
<evidence type="ECO:0000313" key="9">
    <source>
        <dbReference type="EMBL" id="KAF1952840.1"/>
    </source>
</evidence>
<comment type="catalytic activity">
    <reaction evidence="1">
        <text>Random hydrolysis of (1-&gt;6)-alpha-D-mannosidic linkages in unbranched (1-&gt;6)-mannans.</text>
        <dbReference type="EC" id="3.2.1.101"/>
    </reaction>
</comment>
<name>A0A6A5TLP3_9PLEO</name>
<feature type="signal peptide" evidence="8">
    <location>
        <begin position="1"/>
        <end position="16"/>
    </location>
</feature>
<dbReference type="Pfam" id="PF03663">
    <property type="entry name" value="Glyco_hydro_76"/>
    <property type="match status" value="1"/>
</dbReference>
<dbReference type="Gene3D" id="1.50.10.20">
    <property type="match status" value="1"/>
</dbReference>
<evidence type="ECO:0000256" key="8">
    <source>
        <dbReference type="SAM" id="SignalP"/>
    </source>
</evidence>
<dbReference type="GO" id="GO:0009272">
    <property type="term" value="P:fungal-type cell wall biogenesis"/>
    <property type="evidence" value="ECO:0007669"/>
    <property type="project" value="TreeGrafter"/>
</dbReference>